<comment type="caution">
    <text evidence="1">The sequence shown here is derived from an EMBL/GenBank/DDBJ whole genome shotgun (WGS) entry which is preliminary data.</text>
</comment>
<gene>
    <name evidence="1" type="ORF">V6N11_044782</name>
</gene>
<dbReference type="EMBL" id="JBBPBN010000051">
    <property type="protein sequence ID" value="KAK8991884.1"/>
    <property type="molecule type" value="Genomic_DNA"/>
</dbReference>
<evidence type="ECO:0008006" key="3">
    <source>
        <dbReference type="Google" id="ProtNLM"/>
    </source>
</evidence>
<keyword evidence="2" id="KW-1185">Reference proteome</keyword>
<dbReference type="PANTHER" id="PTHR34427:SF5">
    <property type="entry name" value="DUF4283 DOMAIN-CONTAINING PROTEIN"/>
    <property type="match status" value="1"/>
</dbReference>
<reference evidence="1 2" key="1">
    <citation type="journal article" date="2024" name="G3 (Bethesda)">
        <title>Genome assembly of Hibiscus sabdariffa L. provides insights into metabolisms of medicinal natural products.</title>
        <authorList>
            <person name="Kim T."/>
        </authorList>
    </citation>
    <scope>NUCLEOTIDE SEQUENCE [LARGE SCALE GENOMIC DNA]</scope>
    <source>
        <strain evidence="1">TK-2024</strain>
        <tissue evidence="1">Old leaves</tissue>
    </source>
</reference>
<dbReference type="Proteomes" id="UP001396334">
    <property type="component" value="Unassembled WGS sequence"/>
</dbReference>
<evidence type="ECO:0000313" key="2">
    <source>
        <dbReference type="Proteomes" id="UP001396334"/>
    </source>
</evidence>
<organism evidence="1 2">
    <name type="scientific">Hibiscus sabdariffa</name>
    <name type="common">roselle</name>
    <dbReference type="NCBI Taxonomy" id="183260"/>
    <lineage>
        <taxon>Eukaryota</taxon>
        <taxon>Viridiplantae</taxon>
        <taxon>Streptophyta</taxon>
        <taxon>Embryophyta</taxon>
        <taxon>Tracheophyta</taxon>
        <taxon>Spermatophyta</taxon>
        <taxon>Magnoliopsida</taxon>
        <taxon>eudicotyledons</taxon>
        <taxon>Gunneridae</taxon>
        <taxon>Pentapetalae</taxon>
        <taxon>rosids</taxon>
        <taxon>malvids</taxon>
        <taxon>Malvales</taxon>
        <taxon>Malvaceae</taxon>
        <taxon>Malvoideae</taxon>
        <taxon>Hibiscus</taxon>
    </lineage>
</organism>
<proteinExistence type="predicted"/>
<protein>
    <recommendedName>
        <fullName evidence="3">DUF4283 domain-containing protein</fullName>
    </recommendedName>
</protein>
<sequence>MLFDRVSEWCEDDSSFENCRVWVSVFGLPVHAWTSETSERVVTQCGTVIPVAEETMVPSSFEKGRVLIETSTMDRIDDRLELCVNDKVFPVRITEVDTFLSGSRLGCDCPVSDCESQSTNEEERNLPDAEDHMVDEVQDHVEVMVAKDGAECVSLIREEEVRPSGGVEARSQGHLEEVLWRGNALWEVVPAAYPPLQPILDTDLDLVSVPIEEGVIEGLASNVIGPVVEGSKAEVIHFKGSQGKVRMLADVIQSVSTPAEMEERKKGSMGRGSFAPIFHLPCLDASSCDMLEQPFVLAEYGSGNQPLNVLALQTRYFQHLADSNIGSSEGGAVFVVKQDIKLVVVWRNMRNESNKVYIDITTNTTINWNFYKTQLATSSSHAEATNLGYKATVDIDLNSVTPNLNAKLEQA</sequence>
<dbReference type="PANTHER" id="PTHR34427">
    <property type="entry name" value="DUF4283 DOMAIN PROTEIN"/>
    <property type="match status" value="1"/>
</dbReference>
<name>A0ABR2PTV7_9ROSI</name>
<evidence type="ECO:0000313" key="1">
    <source>
        <dbReference type="EMBL" id="KAK8991884.1"/>
    </source>
</evidence>
<accession>A0ABR2PTV7</accession>